<keyword evidence="7" id="KW-0539">Nucleus</keyword>
<evidence type="ECO:0000313" key="11">
    <source>
        <dbReference type="Proteomes" id="UP000789405"/>
    </source>
</evidence>
<evidence type="ECO:0000256" key="5">
    <source>
        <dbReference type="ARBA" id="ARBA00023015"/>
    </source>
</evidence>
<dbReference type="Proteomes" id="UP000789405">
    <property type="component" value="Unassembled WGS sequence"/>
</dbReference>
<evidence type="ECO:0000256" key="8">
    <source>
        <dbReference type="SAM" id="MobiDB-lite"/>
    </source>
</evidence>
<dbReference type="InterPro" id="IPR003656">
    <property type="entry name" value="Znf_BED"/>
</dbReference>
<evidence type="ECO:0000256" key="7">
    <source>
        <dbReference type="ARBA" id="ARBA00023242"/>
    </source>
</evidence>
<keyword evidence="3" id="KW-0863">Zinc-finger</keyword>
<dbReference type="EMBL" id="CAJVPY010031715">
    <property type="protein sequence ID" value="CAG8796924.1"/>
    <property type="molecule type" value="Genomic_DNA"/>
</dbReference>
<dbReference type="SMART" id="SM00614">
    <property type="entry name" value="ZnF_BED"/>
    <property type="match status" value="1"/>
</dbReference>
<dbReference type="InterPro" id="IPR012337">
    <property type="entry name" value="RNaseH-like_sf"/>
</dbReference>
<sequence>NSNNDEALSDELDSSSSSNEQESDNFDEFEVTQDIESPDNLTEFEQDFESPDNLTEFKQNQETESFDTEMYNNSSTSHNDDNSTKNNHIAHSNKQQSSYVLKFFIVLATKQCKCNHCKCIFSDKTATSILGRHIQKQHIELYDNFRQTALDHYRYIFKIPSPYTGQIIVDIILSLLNEFQLENKILVLTSDNASNIVLASSIIKNTLANNFSNTLFQHIRCAAHIMNIAVKKGLKLANRYLNKLHHFIKKIRKSALLIEDLKRISASFEHPFLRPIIDCSTRWNSSFLMIDHALVLHMDLDSLVIRHSTLHSLQLSENE</sequence>
<evidence type="ECO:0000256" key="4">
    <source>
        <dbReference type="ARBA" id="ARBA00022833"/>
    </source>
</evidence>
<proteinExistence type="predicted"/>
<dbReference type="PANTHER" id="PTHR46481">
    <property type="entry name" value="ZINC FINGER BED DOMAIN-CONTAINING PROTEIN 4"/>
    <property type="match status" value="1"/>
</dbReference>
<dbReference type="InterPro" id="IPR052035">
    <property type="entry name" value="ZnF_BED_domain_contain"/>
</dbReference>
<accession>A0A9N9JUP3</accession>
<evidence type="ECO:0000256" key="6">
    <source>
        <dbReference type="ARBA" id="ARBA00023163"/>
    </source>
</evidence>
<evidence type="ECO:0000313" key="10">
    <source>
        <dbReference type="EMBL" id="CAG8796924.1"/>
    </source>
</evidence>
<dbReference type="SUPFAM" id="SSF53098">
    <property type="entry name" value="Ribonuclease H-like"/>
    <property type="match status" value="1"/>
</dbReference>
<keyword evidence="4" id="KW-0862">Zinc</keyword>
<dbReference type="GO" id="GO:0005634">
    <property type="term" value="C:nucleus"/>
    <property type="evidence" value="ECO:0007669"/>
    <property type="project" value="UniProtKB-SubCell"/>
</dbReference>
<comment type="subcellular location">
    <subcellularLocation>
        <location evidence="1">Nucleus</location>
    </subcellularLocation>
</comment>
<feature type="domain" description="BED-type" evidence="9">
    <location>
        <begin position="100"/>
        <end position="138"/>
    </location>
</feature>
<feature type="region of interest" description="Disordered" evidence="8">
    <location>
        <begin position="1"/>
        <end position="52"/>
    </location>
</feature>
<keyword evidence="11" id="KW-1185">Reference proteome</keyword>
<feature type="region of interest" description="Disordered" evidence="8">
    <location>
        <begin position="70"/>
        <end position="89"/>
    </location>
</feature>
<feature type="compositionally biased region" description="Acidic residues" evidence="8">
    <location>
        <begin position="21"/>
        <end position="50"/>
    </location>
</feature>
<evidence type="ECO:0000259" key="9">
    <source>
        <dbReference type="Pfam" id="PF02892"/>
    </source>
</evidence>
<dbReference type="PANTHER" id="PTHR46481:SF10">
    <property type="entry name" value="ZINC FINGER BED DOMAIN-CONTAINING PROTEIN 39"/>
    <property type="match status" value="1"/>
</dbReference>
<organism evidence="10 11">
    <name type="scientific">Dentiscutata erythropus</name>
    <dbReference type="NCBI Taxonomy" id="1348616"/>
    <lineage>
        <taxon>Eukaryota</taxon>
        <taxon>Fungi</taxon>
        <taxon>Fungi incertae sedis</taxon>
        <taxon>Mucoromycota</taxon>
        <taxon>Glomeromycotina</taxon>
        <taxon>Glomeromycetes</taxon>
        <taxon>Diversisporales</taxon>
        <taxon>Gigasporaceae</taxon>
        <taxon>Dentiscutata</taxon>
    </lineage>
</organism>
<reference evidence="10" key="1">
    <citation type="submission" date="2021-06" db="EMBL/GenBank/DDBJ databases">
        <authorList>
            <person name="Kallberg Y."/>
            <person name="Tangrot J."/>
            <person name="Rosling A."/>
        </authorList>
    </citation>
    <scope>NUCLEOTIDE SEQUENCE</scope>
    <source>
        <strain evidence="10">MA453B</strain>
    </source>
</reference>
<evidence type="ECO:0000256" key="1">
    <source>
        <dbReference type="ARBA" id="ARBA00004123"/>
    </source>
</evidence>
<dbReference type="Pfam" id="PF02892">
    <property type="entry name" value="zf-BED"/>
    <property type="match status" value="1"/>
</dbReference>
<keyword evidence="2" id="KW-0479">Metal-binding</keyword>
<evidence type="ECO:0000256" key="3">
    <source>
        <dbReference type="ARBA" id="ARBA00022771"/>
    </source>
</evidence>
<keyword evidence="6" id="KW-0804">Transcription</keyword>
<gene>
    <name evidence="10" type="ORF">DERYTH_LOCUS22584</name>
</gene>
<protein>
    <submittedName>
        <fullName evidence="10">5535_t:CDS:1</fullName>
    </submittedName>
</protein>
<keyword evidence="5" id="KW-0805">Transcription regulation</keyword>
<comment type="caution">
    <text evidence="10">The sequence shown here is derived from an EMBL/GenBank/DDBJ whole genome shotgun (WGS) entry which is preliminary data.</text>
</comment>
<evidence type="ECO:0000256" key="2">
    <source>
        <dbReference type="ARBA" id="ARBA00022723"/>
    </source>
</evidence>
<dbReference type="GO" id="GO:0003677">
    <property type="term" value="F:DNA binding"/>
    <property type="evidence" value="ECO:0007669"/>
    <property type="project" value="InterPro"/>
</dbReference>
<dbReference type="AlphaFoldDB" id="A0A9N9JUP3"/>
<dbReference type="GO" id="GO:0008270">
    <property type="term" value="F:zinc ion binding"/>
    <property type="evidence" value="ECO:0007669"/>
    <property type="project" value="UniProtKB-KW"/>
</dbReference>
<dbReference type="OrthoDB" id="2489477at2759"/>
<name>A0A9N9JUP3_9GLOM</name>
<feature type="non-terminal residue" evidence="10">
    <location>
        <position position="319"/>
    </location>
</feature>